<evidence type="ECO:0000256" key="1">
    <source>
        <dbReference type="ARBA" id="ARBA00022777"/>
    </source>
</evidence>
<name>A0A5D4JLK2_9ACTN</name>
<protein>
    <submittedName>
        <fullName evidence="3">Kinase</fullName>
    </submittedName>
</protein>
<keyword evidence="4" id="KW-1185">Reference proteome</keyword>
<evidence type="ECO:0000259" key="2">
    <source>
        <dbReference type="Pfam" id="PF00288"/>
    </source>
</evidence>
<proteinExistence type="predicted"/>
<evidence type="ECO:0000313" key="4">
    <source>
        <dbReference type="Proteomes" id="UP000323242"/>
    </source>
</evidence>
<dbReference type="PIRSF" id="PIRSF033887">
    <property type="entry name" value="PduX"/>
    <property type="match status" value="1"/>
</dbReference>
<feature type="domain" description="GHMP kinase N-terminal" evidence="2">
    <location>
        <begin position="84"/>
        <end position="145"/>
    </location>
</feature>
<sequence length="310" mass="32651">MTTGTEQGVLCAPRRPQAGAVGVSSAYGTFGELLQGALPDRAEGDFLVTLPIARWATATFRTSDDPATLEVVPRHKKKALRLVSMILADLPSPVGGRLTIDSTLPEGKGLASSSADLVATARAVGNALGVAMPPRRIEVYLARIEPTDGVLYPGIVAFQHRSVRLLARLGSLPPMAVVSVDEGGAVDTVDFNRIPKPFTAAHKSEYADLLERLSDAVAHHDLAAVGAVATRSAQLNQMLRHKWALAPLLDVCRDAGGLGIVTSHSGTTLGILLDPADPAYPHRLAATAQACEELTGNVTVYRTLSFPEMG</sequence>
<dbReference type="Gene3D" id="3.30.230.10">
    <property type="match status" value="1"/>
</dbReference>
<comment type="caution">
    <text evidence="3">The sequence shown here is derived from an EMBL/GenBank/DDBJ whole genome shotgun (WGS) entry which is preliminary data.</text>
</comment>
<dbReference type="InterPro" id="IPR012363">
    <property type="entry name" value="PduX"/>
</dbReference>
<accession>A0A5D4JLK2</accession>
<dbReference type="GO" id="GO:0016301">
    <property type="term" value="F:kinase activity"/>
    <property type="evidence" value="ECO:0007669"/>
    <property type="project" value="UniProtKB-KW"/>
</dbReference>
<dbReference type="GO" id="GO:0005524">
    <property type="term" value="F:ATP binding"/>
    <property type="evidence" value="ECO:0007669"/>
    <property type="project" value="InterPro"/>
</dbReference>
<organism evidence="3 4">
    <name type="scientific">Streptomyces parvus</name>
    <dbReference type="NCBI Taxonomy" id="66428"/>
    <lineage>
        <taxon>Bacteria</taxon>
        <taxon>Bacillati</taxon>
        <taxon>Actinomycetota</taxon>
        <taxon>Actinomycetes</taxon>
        <taxon>Kitasatosporales</taxon>
        <taxon>Streptomycetaceae</taxon>
        <taxon>Streptomyces</taxon>
    </lineage>
</organism>
<keyword evidence="1 3" id="KW-0808">Transferase</keyword>
<dbReference type="Pfam" id="PF00288">
    <property type="entry name" value="GHMP_kinases_N"/>
    <property type="match status" value="1"/>
</dbReference>
<dbReference type="InterPro" id="IPR014721">
    <property type="entry name" value="Ribsml_uS5_D2-typ_fold_subgr"/>
</dbReference>
<dbReference type="EMBL" id="VSZQ01000007">
    <property type="protein sequence ID" value="TYR66182.1"/>
    <property type="molecule type" value="Genomic_DNA"/>
</dbReference>
<evidence type="ECO:0000313" key="3">
    <source>
        <dbReference type="EMBL" id="TYR66182.1"/>
    </source>
</evidence>
<reference evidence="3 4" key="1">
    <citation type="submission" date="2019-08" db="EMBL/GenBank/DDBJ databases">
        <title>Draft genome for granaticin producer strain Streptomyces parvus C05.</title>
        <authorList>
            <person name="Gonzalez-Pimentel J.L."/>
        </authorList>
    </citation>
    <scope>NUCLEOTIDE SEQUENCE [LARGE SCALE GENOMIC DNA]</scope>
    <source>
        <strain evidence="3 4">C05</strain>
    </source>
</reference>
<dbReference type="AlphaFoldDB" id="A0A5D4JLK2"/>
<dbReference type="InterPro" id="IPR020568">
    <property type="entry name" value="Ribosomal_Su5_D2-typ_SF"/>
</dbReference>
<dbReference type="SUPFAM" id="SSF54211">
    <property type="entry name" value="Ribosomal protein S5 domain 2-like"/>
    <property type="match status" value="1"/>
</dbReference>
<dbReference type="Proteomes" id="UP000323242">
    <property type="component" value="Unassembled WGS sequence"/>
</dbReference>
<gene>
    <name evidence="3" type="ORF">FY004_02440</name>
</gene>
<keyword evidence="1 3" id="KW-0418">Kinase</keyword>
<dbReference type="InterPro" id="IPR006204">
    <property type="entry name" value="GHMP_kinase_N_dom"/>
</dbReference>